<evidence type="ECO:0000313" key="2">
    <source>
        <dbReference type="Proteomes" id="UP000233469"/>
    </source>
</evidence>
<name>A0A2N1MEE6_9GLOM</name>
<dbReference type="Proteomes" id="UP000233469">
    <property type="component" value="Unassembled WGS sequence"/>
</dbReference>
<evidence type="ECO:0000313" key="1">
    <source>
        <dbReference type="EMBL" id="PKK60008.1"/>
    </source>
</evidence>
<protein>
    <submittedName>
        <fullName evidence="1">Uncharacterized protein</fullName>
    </submittedName>
</protein>
<organism evidence="1 2">
    <name type="scientific">Rhizophagus irregularis</name>
    <dbReference type="NCBI Taxonomy" id="588596"/>
    <lineage>
        <taxon>Eukaryota</taxon>
        <taxon>Fungi</taxon>
        <taxon>Fungi incertae sedis</taxon>
        <taxon>Mucoromycota</taxon>
        <taxon>Glomeromycotina</taxon>
        <taxon>Glomeromycetes</taxon>
        <taxon>Glomerales</taxon>
        <taxon>Glomeraceae</taxon>
        <taxon>Rhizophagus</taxon>
    </lineage>
</organism>
<dbReference type="EMBL" id="LLXL01002767">
    <property type="protein sequence ID" value="PKK60008.1"/>
    <property type="molecule type" value="Genomic_DNA"/>
</dbReference>
<comment type="caution">
    <text evidence="1">The sequence shown here is derived from an EMBL/GenBank/DDBJ whole genome shotgun (WGS) entry which is preliminary data.</text>
</comment>
<gene>
    <name evidence="1" type="ORF">RhiirC2_719413</name>
</gene>
<dbReference type="AlphaFoldDB" id="A0A2N1MEE6"/>
<proteinExistence type="predicted"/>
<dbReference type="VEuPathDB" id="FungiDB:FUN_009215"/>
<reference evidence="1 2" key="2">
    <citation type="submission" date="2017-10" db="EMBL/GenBank/DDBJ databases">
        <title>Extensive intraspecific genome diversity in a model arbuscular mycorrhizal fungus.</title>
        <authorList>
            <person name="Chen E.C.H."/>
            <person name="Morin E."/>
            <person name="Baudet D."/>
            <person name="Noel J."/>
            <person name="Ndikumana S."/>
            <person name="Charron P."/>
            <person name="St-Onge C."/>
            <person name="Giorgi J."/>
            <person name="Grigoriev I.V."/>
            <person name="Roux C."/>
            <person name="Martin F.M."/>
            <person name="Corradi N."/>
        </authorList>
    </citation>
    <scope>NUCLEOTIDE SEQUENCE [LARGE SCALE GENOMIC DNA]</scope>
    <source>
        <strain evidence="1 2">C2</strain>
    </source>
</reference>
<reference evidence="1 2" key="1">
    <citation type="submission" date="2016-04" db="EMBL/GenBank/DDBJ databases">
        <title>Genome analyses suggest a sexual origin of heterokaryosis in a supposedly ancient asexual fungus.</title>
        <authorList>
            <person name="Ropars J."/>
            <person name="Sedzielewska K."/>
            <person name="Noel J."/>
            <person name="Charron P."/>
            <person name="Farinelli L."/>
            <person name="Marton T."/>
            <person name="Kruger M."/>
            <person name="Pelin A."/>
            <person name="Brachmann A."/>
            <person name="Corradi N."/>
        </authorList>
    </citation>
    <scope>NUCLEOTIDE SEQUENCE [LARGE SCALE GENOMIC DNA]</scope>
    <source>
        <strain evidence="1 2">C2</strain>
    </source>
</reference>
<sequence>MDDQEIVNQINNGKYLAYHLTKCGLSINKGNQYLTLGFFTESDRDSFINNDEVTQLFGKFQPMNHLDKIECHVNIRIEGLEDTVTMDDLSIILKDLEIGEITSVQQRNYNNKNEWSCILMIKMTKPIKEIENFWSIQSPKQSLRRYKFVPLDDRHTKWNKKQPVYLQLKGIQQDQVNLIELADEIEKRKAVYWKKDEGEKGTCVITVAFKNEEARKFTKENMITINGIKLA</sequence>
<accession>A0A2N1MEE6</accession>